<name>A0AA40K6T5_9PEZI</name>
<keyword evidence="1" id="KW-0472">Membrane</keyword>
<keyword evidence="1" id="KW-1133">Transmembrane helix</keyword>
<protein>
    <submittedName>
        <fullName evidence="2">Uncharacterized protein</fullName>
    </submittedName>
</protein>
<accession>A0AA40K6T5</accession>
<proteinExistence type="predicted"/>
<feature type="transmembrane region" description="Helical" evidence="1">
    <location>
        <begin position="49"/>
        <end position="67"/>
    </location>
</feature>
<organism evidence="2 3">
    <name type="scientific">Apiosordaria backusii</name>
    <dbReference type="NCBI Taxonomy" id="314023"/>
    <lineage>
        <taxon>Eukaryota</taxon>
        <taxon>Fungi</taxon>
        <taxon>Dikarya</taxon>
        <taxon>Ascomycota</taxon>
        <taxon>Pezizomycotina</taxon>
        <taxon>Sordariomycetes</taxon>
        <taxon>Sordariomycetidae</taxon>
        <taxon>Sordariales</taxon>
        <taxon>Lasiosphaeriaceae</taxon>
        <taxon>Apiosordaria</taxon>
    </lineage>
</organism>
<feature type="transmembrane region" description="Helical" evidence="1">
    <location>
        <begin position="21"/>
        <end position="43"/>
    </location>
</feature>
<evidence type="ECO:0000256" key="1">
    <source>
        <dbReference type="SAM" id="Phobius"/>
    </source>
</evidence>
<gene>
    <name evidence="2" type="ORF">B0T21DRAFT_15589</name>
</gene>
<keyword evidence="3" id="KW-1185">Reference proteome</keyword>
<evidence type="ECO:0000313" key="3">
    <source>
        <dbReference type="Proteomes" id="UP001172159"/>
    </source>
</evidence>
<dbReference type="Proteomes" id="UP001172159">
    <property type="component" value="Unassembled WGS sequence"/>
</dbReference>
<keyword evidence="1" id="KW-0812">Transmembrane</keyword>
<evidence type="ECO:0000313" key="2">
    <source>
        <dbReference type="EMBL" id="KAK0748050.1"/>
    </source>
</evidence>
<reference evidence="2" key="1">
    <citation type="submission" date="2023-06" db="EMBL/GenBank/DDBJ databases">
        <title>Genome-scale phylogeny and comparative genomics of the fungal order Sordariales.</title>
        <authorList>
            <consortium name="Lawrence Berkeley National Laboratory"/>
            <person name="Hensen N."/>
            <person name="Bonometti L."/>
            <person name="Westerberg I."/>
            <person name="Brannstrom I.O."/>
            <person name="Guillou S."/>
            <person name="Cros-Aarteil S."/>
            <person name="Calhoun S."/>
            <person name="Haridas S."/>
            <person name="Kuo A."/>
            <person name="Mondo S."/>
            <person name="Pangilinan J."/>
            <person name="Riley R."/>
            <person name="Labutti K."/>
            <person name="Andreopoulos B."/>
            <person name="Lipzen A."/>
            <person name="Chen C."/>
            <person name="Yanf M."/>
            <person name="Daum C."/>
            <person name="Ng V."/>
            <person name="Clum A."/>
            <person name="Steindorff A."/>
            <person name="Ohm R."/>
            <person name="Martin F."/>
            <person name="Silar P."/>
            <person name="Natvig D."/>
            <person name="Lalanne C."/>
            <person name="Gautier V."/>
            <person name="Ament-Velasquez S.L."/>
            <person name="Kruys A."/>
            <person name="Hutchinson M.I."/>
            <person name="Powell A.J."/>
            <person name="Barry K."/>
            <person name="Miller A.N."/>
            <person name="Grigoriev I.V."/>
            <person name="Debuchy R."/>
            <person name="Gladieux P."/>
            <person name="Thoren M.H."/>
            <person name="Johannesson H."/>
        </authorList>
    </citation>
    <scope>NUCLEOTIDE SEQUENCE</scope>
    <source>
        <strain evidence="2">CBS 540.89</strain>
    </source>
</reference>
<sequence length="129" mass="14182">MGVWTTIKNIIVWEWKTTKNIAKWGIVGSCLVINIGCAVWYMIVCWGTFFVSGLCGVNLADLILGSLKRKEKPPQQQQQQQQQQLLEPALSTAPLAAPPAYSSYSPFIPAPAPPPSEAYMSESSLNDLD</sequence>
<dbReference type="AlphaFoldDB" id="A0AA40K6T5"/>
<comment type="caution">
    <text evidence="2">The sequence shown here is derived from an EMBL/GenBank/DDBJ whole genome shotgun (WGS) entry which is preliminary data.</text>
</comment>
<dbReference type="EMBL" id="JAUKTV010000001">
    <property type="protein sequence ID" value="KAK0748050.1"/>
    <property type="molecule type" value="Genomic_DNA"/>
</dbReference>